<evidence type="ECO:0000256" key="1">
    <source>
        <dbReference type="SAM" id="MobiDB-lite"/>
    </source>
</evidence>
<keyword evidence="2" id="KW-0472">Membrane</keyword>
<sequence>MGNVSNYSTAARKAFLGAPKPGRGALTLALVAFIVTALVAFWNVETDDGIHCGGWLFPNDAMANYADAKQRSDDAQRALEDALLRSGGDLNAPAARGYFSSDSQVADCRKARSERTPLIIVFGVATVALLVVGILRRYQPRGGSTPASSGELKPIPRLRPDDD</sequence>
<reference evidence="4 6" key="3">
    <citation type="journal article" date="2022" name="BMC Genomics">
        <title>Comparative genome analysis of mycobacteria focusing on tRNA and non-coding RNA.</title>
        <authorList>
            <person name="Behra P.R.K."/>
            <person name="Pettersson B.M.F."/>
            <person name="Ramesh M."/>
            <person name="Das S."/>
            <person name="Dasgupta S."/>
            <person name="Kirsebom L.A."/>
        </authorList>
    </citation>
    <scope>NUCLEOTIDE SEQUENCE [LARGE SCALE GENOMIC DNA]</scope>
    <source>
        <strain evidence="4 6">DSM 44677</strain>
    </source>
</reference>
<evidence type="ECO:0000256" key="2">
    <source>
        <dbReference type="SAM" id="Phobius"/>
    </source>
</evidence>
<dbReference type="EMBL" id="AP022579">
    <property type="protein sequence ID" value="BBX92726.1"/>
    <property type="molecule type" value="Genomic_DNA"/>
</dbReference>
<organism evidence="4 6">
    <name type="scientific">Mycolicibacterium boenickei</name>
    <dbReference type="NCBI Taxonomy" id="146017"/>
    <lineage>
        <taxon>Bacteria</taxon>
        <taxon>Bacillati</taxon>
        <taxon>Actinomycetota</taxon>
        <taxon>Actinomycetes</taxon>
        <taxon>Mycobacteriales</taxon>
        <taxon>Mycobacteriaceae</taxon>
        <taxon>Mycolicibacterium</taxon>
    </lineage>
</organism>
<evidence type="ECO:0000313" key="3">
    <source>
        <dbReference type="EMBL" id="BBX92726.1"/>
    </source>
</evidence>
<dbReference type="EMBL" id="CP060016">
    <property type="protein sequence ID" value="UNC02684.1"/>
    <property type="molecule type" value="Genomic_DNA"/>
</dbReference>
<dbReference type="Proteomes" id="UP000466683">
    <property type="component" value="Chromosome"/>
</dbReference>
<reference evidence="3" key="2">
    <citation type="submission" date="2020-02" db="EMBL/GenBank/DDBJ databases">
        <authorList>
            <person name="Matsumoto Y."/>
            <person name="Motooka D."/>
            <person name="Nakamura S."/>
        </authorList>
    </citation>
    <scope>NUCLEOTIDE SEQUENCE</scope>
    <source>
        <strain evidence="3">JCM 15653</strain>
    </source>
</reference>
<dbReference type="AlphaFoldDB" id="A0AAX3A5L0"/>
<dbReference type="Proteomes" id="UP001162885">
    <property type="component" value="Chromosome"/>
</dbReference>
<feature type="transmembrane region" description="Helical" evidence="2">
    <location>
        <begin position="25"/>
        <end position="44"/>
    </location>
</feature>
<protein>
    <recommendedName>
        <fullName evidence="7">Transmembrane protein</fullName>
    </recommendedName>
</protein>
<proteinExistence type="predicted"/>
<name>A0AAX3A5L0_9MYCO</name>
<evidence type="ECO:0008006" key="7">
    <source>
        <dbReference type="Google" id="ProtNLM"/>
    </source>
</evidence>
<feature type="transmembrane region" description="Helical" evidence="2">
    <location>
        <begin position="118"/>
        <end position="138"/>
    </location>
</feature>
<evidence type="ECO:0000313" key="5">
    <source>
        <dbReference type="Proteomes" id="UP000466683"/>
    </source>
</evidence>
<feature type="region of interest" description="Disordered" evidence="1">
    <location>
        <begin position="141"/>
        <end position="163"/>
    </location>
</feature>
<evidence type="ECO:0000313" key="4">
    <source>
        <dbReference type="EMBL" id="UNC02684.1"/>
    </source>
</evidence>
<reference evidence="3 5" key="1">
    <citation type="journal article" date="2019" name="Emerg. Microbes Infect.">
        <title>Comprehensive subspecies identification of 175 nontuberculous mycobacteria species based on 7547 genomic profiles.</title>
        <authorList>
            <person name="Matsumoto Y."/>
            <person name="Kinjo T."/>
            <person name="Motooka D."/>
            <person name="Nabeya D."/>
            <person name="Jung N."/>
            <person name="Uechi K."/>
            <person name="Horii T."/>
            <person name="Iida T."/>
            <person name="Fujita J."/>
            <person name="Nakamura S."/>
        </authorList>
    </citation>
    <scope>NUCLEOTIDE SEQUENCE [LARGE SCALE GENOMIC DNA]</scope>
    <source>
        <strain evidence="3 5">JCM 15653</strain>
    </source>
</reference>
<keyword evidence="5" id="KW-1185">Reference proteome</keyword>
<accession>A0AAX3A5L0</accession>
<keyword evidence="2" id="KW-1133">Transmembrane helix</keyword>
<dbReference type="RefSeq" id="WP_077739423.1">
    <property type="nucleotide sequence ID" value="NZ_AP022579.1"/>
</dbReference>
<evidence type="ECO:0000313" key="6">
    <source>
        <dbReference type="Proteomes" id="UP001162885"/>
    </source>
</evidence>
<gene>
    <name evidence="4" type="ORF">H5U98_15720</name>
    <name evidence="3" type="ORF">MBOE_43750</name>
</gene>
<keyword evidence="2" id="KW-0812">Transmembrane</keyword>